<dbReference type="PROSITE" id="PS51713">
    <property type="entry name" value="G_ERA"/>
    <property type="match status" value="1"/>
</dbReference>
<evidence type="ECO:0000256" key="3">
    <source>
        <dbReference type="ARBA" id="ARBA00022741"/>
    </source>
</evidence>
<evidence type="ECO:0000259" key="9">
    <source>
        <dbReference type="PROSITE" id="PS50823"/>
    </source>
</evidence>
<dbReference type="GO" id="GO:0005886">
    <property type="term" value="C:plasma membrane"/>
    <property type="evidence" value="ECO:0007669"/>
    <property type="project" value="UniProtKB-SubCell"/>
</dbReference>
<comment type="subunit">
    <text evidence="6">Monomer.</text>
</comment>
<comment type="similarity">
    <text evidence="1 6 7 8">Belongs to the TRAFAC class TrmE-Era-EngA-EngB-Septin-like GTPase superfamily. Era GTPase family.</text>
</comment>
<evidence type="ECO:0000259" key="10">
    <source>
        <dbReference type="PROSITE" id="PS51713"/>
    </source>
</evidence>
<dbReference type="Pfam" id="PF07650">
    <property type="entry name" value="KH_2"/>
    <property type="match status" value="1"/>
</dbReference>
<dbReference type="InterPro" id="IPR005662">
    <property type="entry name" value="GTPase_Era-like"/>
</dbReference>
<dbReference type="NCBIfam" id="TIGR00231">
    <property type="entry name" value="small_GTP"/>
    <property type="match status" value="1"/>
</dbReference>
<name>A0A6H2ELF9_9ACTO</name>
<feature type="binding site" evidence="6">
    <location>
        <begin position="131"/>
        <end position="134"/>
    </location>
    <ligand>
        <name>GTP</name>
        <dbReference type="ChEBI" id="CHEBI:37565"/>
    </ligand>
</feature>
<reference evidence="11 12" key="1">
    <citation type="submission" date="2020-03" db="EMBL/GenBank/DDBJ databases">
        <title>Complete genome of Arcanobacterium buesumensis sp. nov. strain 2701.</title>
        <authorList>
            <person name="Borowiak M."/>
            <person name="Alssahen M."/>
            <person name="Laemmler C."/>
            <person name="Malorny B."/>
            <person name="Hassan A."/>
            <person name="Prenger-Berninghoff E."/>
            <person name="Ploetz M."/>
            <person name="Abdulmawjood A."/>
        </authorList>
    </citation>
    <scope>NUCLEOTIDE SEQUENCE [LARGE SCALE GENOMIC DNA]</scope>
    <source>
        <strain evidence="11 12">2701</strain>
    </source>
</reference>
<dbReference type="Gene3D" id="3.30.300.20">
    <property type="match status" value="1"/>
</dbReference>
<dbReference type="GO" id="GO:0070181">
    <property type="term" value="F:small ribosomal subunit rRNA binding"/>
    <property type="evidence" value="ECO:0007669"/>
    <property type="project" value="UniProtKB-UniRule"/>
</dbReference>
<keyword evidence="6" id="KW-0699">rRNA-binding</keyword>
<dbReference type="RefSeq" id="WP_168917816.1">
    <property type="nucleotide sequence ID" value="NZ_CP050804.1"/>
</dbReference>
<comment type="function">
    <text evidence="6">An essential GTPase that binds both GDP and GTP, with rapid nucleotide exchange. Plays a role in 16S rRNA processing and 30S ribosomal subunit biogenesis and possibly also in cell cycle regulation and energy metabolism.</text>
</comment>
<dbReference type="CDD" id="cd04163">
    <property type="entry name" value="Era"/>
    <property type="match status" value="1"/>
</dbReference>
<keyword evidence="5 6" id="KW-0342">GTP-binding</keyword>
<dbReference type="PANTHER" id="PTHR42698">
    <property type="entry name" value="GTPASE ERA"/>
    <property type="match status" value="1"/>
</dbReference>
<dbReference type="InterPro" id="IPR015946">
    <property type="entry name" value="KH_dom-like_a/b"/>
</dbReference>
<feature type="region of interest" description="G3" evidence="7">
    <location>
        <begin position="69"/>
        <end position="72"/>
    </location>
</feature>
<dbReference type="NCBIfam" id="NF000908">
    <property type="entry name" value="PRK00089.1"/>
    <property type="match status" value="1"/>
</dbReference>
<dbReference type="KEGG" id="arca:HC352_04740"/>
<dbReference type="GO" id="GO:0000028">
    <property type="term" value="P:ribosomal small subunit assembly"/>
    <property type="evidence" value="ECO:0007669"/>
    <property type="project" value="TreeGrafter"/>
</dbReference>
<dbReference type="AlphaFoldDB" id="A0A6H2ELF9"/>
<evidence type="ECO:0000256" key="6">
    <source>
        <dbReference type="HAMAP-Rule" id="MF_00367"/>
    </source>
</evidence>
<dbReference type="InterPro" id="IPR030388">
    <property type="entry name" value="G_ERA_dom"/>
</dbReference>
<dbReference type="Pfam" id="PF01926">
    <property type="entry name" value="MMR_HSR1"/>
    <property type="match status" value="1"/>
</dbReference>
<dbReference type="CDD" id="cd22534">
    <property type="entry name" value="KH-II_Era"/>
    <property type="match status" value="1"/>
</dbReference>
<evidence type="ECO:0000256" key="4">
    <source>
        <dbReference type="ARBA" id="ARBA00022884"/>
    </source>
</evidence>
<keyword evidence="6" id="KW-1003">Cell membrane</keyword>
<evidence type="ECO:0000256" key="2">
    <source>
        <dbReference type="ARBA" id="ARBA00020484"/>
    </source>
</evidence>
<feature type="region of interest" description="G4" evidence="7">
    <location>
        <begin position="131"/>
        <end position="134"/>
    </location>
</feature>
<keyword evidence="6" id="KW-0690">Ribosome biogenesis</keyword>
<dbReference type="SUPFAM" id="SSF54814">
    <property type="entry name" value="Prokaryotic type KH domain (KH-domain type II)"/>
    <property type="match status" value="1"/>
</dbReference>
<sequence>MNEAMIHDWPEDYRAGFISIVGRPNAGKSTLTNALVGTKIVITANQPETTRRVVRGIVQRPHGQLILVDTPGLHRPRTLLGERLNDLVRDSLDGVDAALMCFPADEKIGPGDRYLLRELTKAKLPIFAVVTKIDKISREDLANKLIDISQLHEFVEIIPVSAVAGEQVDLLSDVLLSHMPMSAPLYPQDAVTDESDEAMIAEFIREAALADVREELPHSIAVVVEEMIEREAKPGAKKPPLLDVHAHIFVERPSQKGIIIGRGGQRLRTVGQEARANIERLLGRRIYLDLHVKVAKDWQRDPKALGRLGF</sequence>
<dbReference type="InterPro" id="IPR009019">
    <property type="entry name" value="KH_sf_prok-type"/>
</dbReference>
<dbReference type="InterPro" id="IPR004044">
    <property type="entry name" value="KH_dom_type_2"/>
</dbReference>
<dbReference type="Gene3D" id="3.40.50.300">
    <property type="entry name" value="P-loop containing nucleotide triphosphate hydrolases"/>
    <property type="match status" value="1"/>
</dbReference>
<dbReference type="GO" id="GO:0005829">
    <property type="term" value="C:cytosol"/>
    <property type="evidence" value="ECO:0007669"/>
    <property type="project" value="TreeGrafter"/>
</dbReference>
<keyword evidence="6" id="KW-0963">Cytoplasm</keyword>
<dbReference type="GO" id="GO:0043024">
    <property type="term" value="F:ribosomal small subunit binding"/>
    <property type="evidence" value="ECO:0007669"/>
    <property type="project" value="TreeGrafter"/>
</dbReference>
<dbReference type="PROSITE" id="PS50823">
    <property type="entry name" value="KH_TYPE_2"/>
    <property type="match status" value="1"/>
</dbReference>
<dbReference type="InterPro" id="IPR006073">
    <property type="entry name" value="GTP-bd"/>
</dbReference>
<organism evidence="11 12">
    <name type="scientific">Arcanobacterium buesumense</name>
    <dbReference type="NCBI Taxonomy" id="2722751"/>
    <lineage>
        <taxon>Bacteria</taxon>
        <taxon>Bacillati</taxon>
        <taxon>Actinomycetota</taxon>
        <taxon>Actinomycetes</taxon>
        <taxon>Actinomycetales</taxon>
        <taxon>Actinomycetaceae</taxon>
        <taxon>Arcanobacterium</taxon>
    </lineage>
</organism>
<dbReference type="NCBIfam" id="TIGR00436">
    <property type="entry name" value="era"/>
    <property type="match status" value="1"/>
</dbReference>
<accession>A0A6H2ELF9</accession>
<dbReference type="GO" id="GO:0005525">
    <property type="term" value="F:GTP binding"/>
    <property type="evidence" value="ECO:0007669"/>
    <property type="project" value="UniProtKB-UniRule"/>
</dbReference>
<dbReference type="InterPro" id="IPR027417">
    <property type="entry name" value="P-loop_NTPase"/>
</dbReference>
<evidence type="ECO:0000313" key="11">
    <source>
        <dbReference type="EMBL" id="QJC21877.1"/>
    </source>
</evidence>
<proteinExistence type="inferred from homology"/>
<keyword evidence="3 6" id="KW-0547">Nucleotide-binding</keyword>
<dbReference type="GO" id="GO:0003924">
    <property type="term" value="F:GTPase activity"/>
    <property type="evidence" value="ECO:0007669"/>
    <property type="project" value="UniProtKB-UniRule"/>
</dbReference>
<dbReference type="Proteomes" id="UP000502298">
    <property type="component" value="Chromosome"/>
</dbReference>
<evidence type="ECO:0000256" key="1">
    <source>
        <dbReference type="ARBA" id="ARBA00007921"/>
    </source>
</evidence>
<feature type="binding site" evidence="6">
    <location>
        <begin position="69"/>
        <end position="73"/>
    </location>
    <ligand>
        <name>GTP</name>
        <dbReference type="ChEBI" id="CHEBI:37565"/>
    </ligand>
</feature>
<evidence type="ECO:0000313" key="12">
    <source>
        <dbReference type="Proteomes" id="UP000502298"/>
    </source>
</evidence>
<feature type="binding site" evidence="6">
    <location>
        <begin position="22"/>
        <end position="29"/>
    </location>
    <ligand>
        <name>GTP</name>
        <dbReference type="ChEBI" id="CHEBI:37565"/>
    </ligand>
</feature>
<protein>
    <recommendedName>
        <fullName evidence="2 6">GTPase Era</fullName>
    </recommendedName>
</protein>
<evidence type="ECO:0000256" key="5">
    <source>
        <dbReference type="ARBA" id="ARBA00023134"/>
    </source>
</evidence>
<dbReference type="HAMAP" id="MF_00367">
    <property type="entry name" value="GTPase_Era"/>
    <property type="match status" value="1"/>
</dbReference>
<feature type="region of interest" description="G5" evidence="7">
    <location>
        <begin position="160"/>
        <end position="162"/>
    </location>
</feature>
<keyword evidence="12" id="KW-1185">Reference proteome</keyword>
<gene>
    <name evidence="6" type="primary">era</name>
    <name evidence="11" type="ORF">HC352_04740</name>
</gene>
<feature type="region of interest" description="G1" evidence="7">
    <location>
        <begin position="22"/>
        <end position="29"/>
    </location>
</feature>
<evidence type="ECO:0000256" key="7">
    <source>
        <dbReference type="PROSITE-ProRule" id="PRU01050"/>
    </source>
</evidence>
<evidence type="ECO:0000256" key="8">
    <source>
        <dbReference type="RuleBase" id="RU003761"/>
    </source>
</evidence>
<dbReference type="InterPro" id="IPR005225">
    <property type="entry name" value="Small_GTP-bd"/>
</dbReference>
<feature type="domain" description="Era-type G" evidence="10">
    <location>
        <begin position="14"/>
        <end position="181"/>
    </location>
</feature>
<keyword evidence="6" id="KW-0472">Membrane</keyword>
<dbReference type="EMBL" id="CP050804">
    <property type="protein sequence ID" value="QJC21877.1"/>
    <property type="molecule type" value="Genomic_DNA"/>
</dbReference>
<dbReference type="SUPFAM" id="SSF52540">
    <property type="entry name" value="P-loop containing nucleoside triphosphate hydrolases"/>
    <property type="match status" value="1"/>
</dbReference>
<keyword evidence="4 6" id="KW-0694">RNA-binding</keyword>
<feature type="region of interest" description="G2" evidence="7">
    <location>
        <begin position="48"/>
        <end position="52"/>
    </location>
</feature>
<feature type="domain" description="KH type-2" evidence="9">
    <location>
        <begin position="212"/>
        <end position="296"/>
    </location>
</feature>
<dbReference type="FunFam" id="3.30.300.20:FF:000003">
    <property type="entry name" value="GTPase Era"/>
    <property type="match status" value="1"/>
</dbReference>
<dbReference type="PANTHER" id="PTHR42698:SF1">
    <property type="entry name" value="GTPASE ERA, MITOCHONDRIAL"/>
    <property type="match status" value="1"/>
</dbReference>
<comment type="subcellular location">
    <subcellularLocation>
        <location evidence="6">Cytoplasm</location>
    </subcellularLocation>
    <subcellularLocation>
        <location evidence="6">Cell membrane</location>
        <topology evidence="6">Peripheral membrane protein</topology>
    </subcellularLocation>
</comment>